<evidence type="ECO:0000256" key="3">
    <source>
        <dbReference type="ARBA" id="ARBA00022692"/>
    </source>
</evidence>
<evidence type="ECO:0000256" key="2">
    <source>
        <dbReference type="ARBA" id="ARBA00022475"/>
    </source>
</evidence>
<evidence type="ECO:0000256" key="4">
    <source>
        <dbReference type="ARBA" id="ARBA00022741"/>
    </source>
</evidence>
<evidence type="ECO:0000256" key="1">
    <source>
        <dbReference type="ARBA" id="ARBA00004236"/>
    </source>
</evidence>
<proteinExistence type="predicted"/>
<evidence type="ECO:0000313" key="11">
    <source>
        <dbReference type="Proteomes" id="UP000635996"/>
    </source>
</evidence>
<feature type="domain" description="Pycsar effector protein" evidence="9">
    <location>
        <begin position="15"/>
        <end position="169"/>
    </location>
</feature>
<keyword evidence="3 8" id="KW-0812">Transmembrane</keyword>
<protein>
    <recommendedName>
        <fullName evidence="9">Pycsar effector protein domain-containing protein</fullName>
    </recommendedName>
</protein>
<evidence type="ECO:0000256" key="5">
    <source>
        <dbReference type="ARBA" id="ARBA00022989"/>
    </source>
</evidence>
<evidence type="ECO:0000256" key="6">
    <source>
        <dbReference type="ARBA" id="ARBA00023118"/>
    </source>
</evidence>
<feature type="transmembrane region" description="Helical" evidence="8">
    <location>
        <begin position="34"/>
        <end position="53"/>
    </location>
</feature>
<gene>
    <name evidence="10" type="ORF">HCJ95_14975</name>
</gene>
<dbReference type="Pfam" id="PF18967">
    <property type="entry name" value="PycTM"/>
    <property type="match status" value="1"/>
</dbReference>
<sequence>MSEPSQVTQEDATRHAWQLQGTLAESTRTADAKASFALAIESAMLAAVVTLAGSDHGLGISGAFARTVLWAGVALLAVSVVLAVLAVLPRHDREGHRRPAHRDDFVFYGHIRHLTPAELEESLREHDPLPALSRQIVAMSRILWIKQRLVRQSLLVAVGGGALIAVGALTG</sequence>
<organism evidence="10 11">
    <name type="scientific">Streptomyces thermoviolaceus subsp. thermoviolaceus</name>
    <dbReference type="NCBI Taxonomy" id="66860"/>
    <lineage>
        <taxon>Bacteria</taxon>
        <taxon>Bacillati</taxon>
        <taxon>Actinomycetota</taxon>
        <taxon>Actinomycetes</taxon>
        <taxon>Kitasatosporales</taxon>
        <taxon>Streptomycetaceae</taxon>
        <taxon>Streptomyces</taxon>
    </lineage>
</organism>
<dbReference type="EMBL" id="JAATEL010000014">
    <property type="protein sequence ID" value="NJP15562.1"/>
    <property type="molecule type" value="Genomic_DNA"/>
</dbReference>
<evidence type="ECO:0000259" key="9">
    <source>
        <dbReference type="Pfam" id="PF18967"/>
    </source>
</evidence>
<keyword evidence="5 8" id="KW-1133">Transmembrane helix</keyword>
<reference evidence="10 11" key="1">
    <citation type="submission" date="2020-03" db="EMBL/GenBank/DDBJ databases">
        <title>WGS of actinomycetes isolated from Thailand.</title>
        <authorList>
            <person name="Thawai C."/>
        </authorList>
    </citation>
    <scope>NUCLEOTIDE SEQUENCE [LARGE SCALE GENOMIC DNA]</scope>
    <source>
        <strain evidence="10 11">NBRC 13905</strain>
    </source>
</reference>
<evidence type="ECO:0000256" key="8">
    <source>
        <dbReference type="SAM" id="Phobius"/>
    </source>
</evidence>
<evidence type="ECO:0000256" key="7">
    <source>
        <dbReference type="ARBA" id="ARBA00023136"/>
    </source>
</evidence>
<comment type="caution">
    <text evidence="10">The sequence shown here is derived from an EMBL/GenBank/DDBJ whole genome shotgun (WGS) entry which is preliminary data.</text>
</comment>
<keyword evidence="6" id="KW-0051">Antiviral defense</keyword>
<feature type="transmembrane region" description="Helical" evidence="8">
    <location>
        <begin position="68"/>
        <end position="88"/>
    </location>
</feature>
<dbReference type="InterPro" id="IPR043760">
    <property type="entry name" value="PycTM_dom"/>
</dbReference>
<keyword evidence="7 8" id="KW-0472">Membrane</keyword>
<keyword evidence="11" id="KW-1185">Reference proteome</keyword>
<keyword evidence="2" id="KW-1003">Cell membrane</keyword>
<dbReference type="RefSeq" id="WP_125497902.1">
    <property type="nucleotide sequence ID" value="NZ_BMVZ01000018.1"/>
</dbReference>
<name>A0ABX0YU72_STRTL</name>
<accession>A0ABX0YU72</accession>
<keyword evidence="4" id="KW-0547">Nucleotide-binding</keyword>
<evidence type="ECO:0000313" key="10">
    <source>
        <dbReference type="EMBL" id="NJP15562.1"/>
    </source>
</evidence>
<feature type="transmembrane region" description="Helical" evidence="8">
    <location>
        <begin position="149"/>
        <end position="169"/>
    </location>
</feature>
<comment type="subcellular location">
    <subcellularLocation>
        <location evidence="1">Cell membrane</location>
    </subcellularLocation>
</comment>
<dbReference type="Proteomes" id="UP000635996">
    <property type="component" value="Unassembled WGS sequence"/>
</dbReference>